<evidence type="ECO:0000313" key="1">
    <source>
        <dbReference type="EMBL" id="MFC5403328.1"/>
    </source>
</evidence>
<proteinExistence type="predicted"/>
<gene>
    <name evidence="1" type="ORF">ACFPOF_11365</name>
</gene>
<name>A0ABW0HRZ8_9BACL</name>
<accession>A0ABW0HRZ8</accession>
<comment type="caution">
    <text evidence="1">The sequence shown here is derived from an EMBL/GenBank/DDBJ whole genome shotgun (WGS) entry which is preliminary data.</text>
</comment>
<evidence type="ECO:0000313" key="2">
    <source>
        <dbReference type="Proteomes" id="UP001596113"/>
    </source>
</evidence>
<dbReference type="Proteomes" id="UP001596113">
    <property type="component" value="Unassembled WGS sequence"/>
</dbReference>
<sequence length="184" mass="21114">MSDKKYFLRYRNTFIGWFEEANSRLHYTPSRPGANSIPSGLGYPIGLFPVILSGNRLQPNPEYAPQHADIIHWLSDRVFPENRQGSHALLANLGLTRYDVWEIAKLTHAAVLTDNYWMSDDLSDRYEDTHLKFKMRRVLPHVRKSGLSAKFVKAHYRTVGPAGKAAWKEIERSFDELSPAVEAE</sequence>
<protein>
    <submittedName>
        <fullName evidence="1">Uncharacterized protein</fullName>
    </submittedName>
</protein>
<keyword evidence="2" id="KW-1185">Reference proteome</keyword>
<organism evidence="1 2">
    <name type="scientific">Cohnella soli</name>
    <dbReference type="NCBI Taxonomy" id="425005"/>
    <lineage>
        <taxon>Bacteria</taxon>
        <taxon>Bacillati</taxon>
        <taxon>Bacillota</taxon>
        <taxon>Bacilli</taxon>
        <taxon>Bacillales</taxon>
        <taxon>Paenibacillaceae</taxon>
        <taxon>Cohnella</taxon>
    </lineage>
</organism>
<dbReference type="RefSeq" id="WP_378132577.1">
    <property type="nucleotide sequence ID" value="NZ_JBHSMI010000023.1"/>
</dbReference>
<dbReference type="EMBL" id="JBHSMI010000023">
    <property type="protein sequence ID" value="MFC5403328.1"/>
    <property type="molecule type" value="Genomic_DNA"/>
</dbReference>
<reference evidence="2" key="1">
    <citation type="journal article" date="2019" name="Int. J. Syst. Evol. Microbiol.">
        <title>The Global Catalogue of Microorganisms (GCM) 10K type strain sequencing project: providing services to taxonomists for standard genome sequencing and annotation.</title>
        <authorList>
            <consortium name="The Broad Institute Genomics Platform"/>
            <consortium name="The Broad Institute Genome Sequencing Center for Infectious Disease"/>
            <person name="Wu L."/>
            <person name="Ma J."/>
        </authorList>
    </citation>
    <scope>NUCLEOTIDE SEQUENCE [LARGE SCALE GENOMIC DNA]</scope>
    <source>
        <strain evidence="2">CGMCC 1.18575</strain>
    </source>
</reference>